<accession>A0ABU6UY82</accession>
<dbReference type="Proteomes" id="UP001341840">
    <property type="component" value="Unassembled WGS sequence"/>
</dbReference>
<evidence type="ECO:0000256" key="1">
    <source>
        <dbReference type="SAM" id="MobiDB-lite"/>
    </source>
</evidence>
<keyword evidence="3" id="KW-1185">Reference proteome</keyword>
<protein>
    <recommendedName>
        <fullName evidence="4">Transposase</fullName>
    </recommendedName>
</protein>
<name>A0ABU6UY82_9FABA</name>
<gene>
    <name evidence="2" type="ORF">PIB30_098053</name>
</gene>
<dbReference type="EMBL" id="JASCZI010123297">
    <property type="protein sequence ID" value="MED6165275.1"/>
    <property type="molecule type" value="Genomic_DNA"/>
</dbReference>
<organism evidence="2 3">
    <name type="scientific">Stylosanthes scabra</name>
    <dbReference type="NCBI Taxonomy" id="79078"/>
    <lineage>
        <taxon>Eukaryota</taxon>
        <taxon>Viridiplantae</taxon>
        <taxon>Streptophyta</taxon>
        <taxon>Embryophyta</taxon>
        <taxon>Tracheophyta</taxon>
        <taxon>Spermatophyta</taxon>
        <taxon>Magnoliopsida</taxon>
        <taxon>eudicotyledons</taxon>
        <taxon>Gunneridae</taxon>
        <taxon>Pentapetalae</taxon>
        <taxon>rosids</taxon>
        <taxon>fabids</taxon>
        <taxon>Fabales</taxon>
        <taxon>Fabaceae</taxon>
        <taxon>Papilionoideae</taxon>
        <taxon>50 kb inversion clade</taxon>
        <taxon>dalbergioids sensu lato</taxon>
        <taxon>Dalbergieae</taxon>
        <taxon>Pterocarpus clade</taxon>
        <taxon>Stylosanthes</taxon>
    </lineage>
</organism>
<dbReference type="PANTHER" id="PTHR33144:SF16">
    <property type="entry name" value="OS02G0129000 PROTEIN"/>
    <property type="match status" value="1"/>
</dbReference>
<comment type="caution">
    <text evidence="2">The sequence shown here is derived from an EMBL/GenBank/DDBJ whole genome shotgun (WGS) entry which is preliminary data.</text>
</comment>
<proteinExistence type="predicted"/>
<reference evidence="2 3" key="1">
    <citation type="journal article" date="2023" name="Plants (Basel)">
        <title>Bridging the Gap: Combining Genomics and Transcriptomics Approaches to Understand Stylosanthes scabra, an Orphan Legume from the Brazilian Caatinga.</title>
        <authorList>
            <person name="Ferreira-Neto J.R.C."/>
            <person name="da Silva M.D."/>
            <person name="Binneck E."/>
            <person name="de Melo N.F."/>
            <person name="da Silva R.H."/>
            <person name="de Melo A.L.T.M."/>
            <person name="Pandolfi V."/>
            <person name="Bustamante F.O."/>
            <person name="Brasileiro-Vidal A.C."/>
            <person name="Benko-Iseppon A.M."/>
        </authorList>
    </citation>
    <scope>NUCLEOTIDE SEQUENCE [LARGE SCALE GENOMIC DNA]</scope>
    <source>
        <tissue evidence="2">Leaves</tissue>
    </source>
</reference>
<evidence type="ECO:0000313" key="2">
    <source>
        <dbReference type="EMBL" id="MED6165275.1"/>
    </source>
</evidence>
<dbReference type="PANTHER" id="PTHR33144">
    <property type="entry name" value="OS10G0409366 PROTEIN-RELATED"/>
    <property type="match status" value="1"/>
</dbReference>
<evidence type="ECO:0008006" key="4">
    <source>
        <dbReference type="Google" id="ProtNLM"/>
    </source>
</evidence>
<feature type="region of interest" description="Disordered" evidence="1">
    <location>
        <begin position="157"/>
        <end position="198"/>
    </location>
</feature>
<evidence type="ECO:0000313" key="3">
    <source>
        <dbReference type="Proteomes" id="UP001341840"/>
    </source>
</evidence>
<sequence>MEQREEVTFDMGQPVGPTNQSVSNLTSFLGTIGRNKRFLSLLYTNWHVVPPNSKKFMWNYVNRKFILPASTKKWVIQSIREAWKRFKGIIKHRHFLPYDNVEEMEDFQSRQASGETEEEAFQSLFGKEQLGWVRCYGRSITQNDLRRHADVASIKQKHEEKVSALQSQLGDMRTQQQQQAEEMQGDEEVFDDKFHGKK</sequence>
<feature type="non-terminal residue" evidence="2">
    <location>
        <position position="198"/>
    </location>
</feature>